<dbReference type="eggNOG" id="COG2982">
    <property type="taxonomic scope" value="Bacteria"/>
</dbReference>
<dbReference type="Pfam" id="PF05170">
    <property type="entry name" value="AsmA"/>
    <property type="match status" value="2"/>
</dbReference>
<organism evidence="3 4">
    <name type="scientific">Lutibaculum baratangense AMV1</name>
    <dbReference type="NCBI Taxonomy" id="631454"/>
    <lineage>
        <taxon>Bacteria</taxon>
        <taxon>Pseudomonadati</taxon>
        <taxon>Pseudomonadota</taxon>
        <taxon>Alphaproteobacteria</taxon>
        <taxon>Hyphomicrobiales</taxon>
        <taxon>Tepidamorphaceae</taxon>
        <taxon>Lutibaculum</taxon>
    </lineage>
</organism>
<dbReference type="RefSeq" id="WP_023430445.1">
    <property type="nucleotide sequence ID" value="NZ_AWXZ01000007.1"/>
</dbReference>
<sequence>MNAFLLSIGIVVAALLSAAFAVPMFIDWNSYRSVIEEQAGDIIGRPVVIEGDIDVRLVPTPILRASDVHIGGKDSGEGVGRLSLRGGLMPLLSGELQLREAALERPNLRFSVSPEGFVSWGIETEPATIPIAPQQVTLDRFEIIGGRVTVEDARRDAAYTIDDIELTGSAASLAGPYKFRGAASLEGERYELEVALGSLQPDGSMRIGATARPDDSPVVLTLDGSIGYLDERPRYRGLVRAESRPQPAGGGEEAQAQARGPTDEDEPASRWRFEARTEASPGSIVLQQLGLEVGDADHPITLSGAAEVQLGREARFEAVLSSRQIDVDRALGGGPEAPVPPLEALGALGRVVSPHFMMLDGRLSLDVGSLVVGGNVIRQLEAQLAFEDEEWRIGRAQAVLPGDTSAALSGRFHPDPDNPSFVGAVRLAATHASPFTSWLFREDALLPGLGAVTGDLQASASVRIADGSFALDRLEVTTDRNHLTGSIAYASPAERADRIDIVLNTDAFDTRGLPLQRLADTLRARIARAGGEEPDIHLDLDIGELSGATVAARDVVVRGVLTGDRLDLEALDIGNIAGLEISAGGELADLGGTPTGQLQVRLTAQDLTLAAEAARIAELTDLATVLEARGTALSPLTATLDLSSRTREGEPGLDLRFEGTAAGTDISSSARLQGRLAELASNTIRLEAAARSEEAGPLLAQLGLGSADVAGEGAVELSAHGSIRSGLSFVLSGETSAFAGSLDGTVAWPFGESRNLAGALTLEVRDPSPLEGATGLPWLSVLIDQGTLRAQVAGSGTRYEMSDLSYEGQRSAQGSLVFETGAQPGVHGAIVVDEIALDRLLTEAAGMEGILEHDVDGPSWRGEPFSPLTVPAQRVSLEVSASRATWEEIELSDASLRLLGEEGRIALRDLDGRVFDGRLEGSLELQTLRGVTNLSTHLHLKDVALGEVVWRRNGRPWATGRADLALQLSGGGRTPASLVSSLAGEGSFLLRDVTIRGLDPSAFQQVVRATEAELEVEEEPVAAALEEALSGGAILVGAAEGAVSGSGGTLRAGPVKLDSRDLEVFASAAVDLEDFTLDSNWTIGDRDQAEGRAREAILNFSGPIEQPMRTINVRPLISYLTVLQFEREMRRLEEVQAEILERERLGRELLQLGRERRQREREASTPQQDSAAGEEEPETNAGDAPDLESSRPAEQGTPGPTPAPAREPESLSLDRDEFRRTIQDLLRGIDQSGSRSGVDPQVYETAVELRGSLPLEEAATAR</sequence>
<feature type="region of interest" description="Disordered" evidence="1">
    <location>
        <begin position="1155"/>
        <end position="1240"/>
    </location>
</feature>
<dbReference type="PANTHER" id="PTHR30441:SF4">
    <property type="entry name" value="PROTEIN ASMA"/>
    <property type="match status" value="1"/>
</dbReference>
<dbReference type="Proteomes" id="UP000017819">
    <property type="component" value="Unassembled WGS sequence"/>
</dbReference>
<comment type="caution">
    <text evidence="3">The sequence shown here is derived from an EMBL/GenBank/DDBJ whole genome shotgun (WGS) entry which is preliminary data.</text>
</comment>
<keyword evidence="4" id="KW-1185">Reference proteome</keyword>
<dbReference type="PANTHER" id="PTHR30441">
    <property type="entry name" value="DUF748 DOMAIN-CONTAINING PROTEIN"/>
    <property type="match status" value="1"/>
</dbReference>
<feature type="compositionally biased region" description="Basic and acidic residues" evidence="1">
    <location>
        <begin position="1206"/>
        <end position="1222"/>
    </location>
</feature>
<protein>
    <recommendedName>
        <fullName evidence="2">AsmA domain-containing protein</fullName>
    </recommendedName>
</protein>
<reference evidence="3 4" key="1">
    <citation type="journal article" date="2014" name="Genome Announc.">
        <title>Draft Genome Sequence of Lutibaculum baratangense Strain AMV1T, Isolated from a Mud Volcano in Andamans, India.</title>
        <authorList>
            <person name="Singh A."/>
            <person name="Sreenivas A."/>
            <person name="Sathyanarayana Reddy G."/>
            <person name="Pinnaka A.K."/>
            <person name="Shivaji S."/>
        </authorList>
    </citation>
    <scope>NUCLEOTIDE SEQUENCE [LARGE SCALE GENOMIC DNA]</scope>
    <source>
        <strain evidence="3 4">AMV1</strain>
    </source>
</reference>
<dbReference type="STRING" id="631454.N177_0288"/>
<dbReference type="OrthoDB" id="9816380at2"/>
<proteinExistence type="predicted"/>
<dbReference type="InterPro" id="IPR007844">
    <property type="entry name" value="AsmA"/>
</dbReference>
<dbReference type="GO" id="GO:0005886">
    <property type="term" value="C:plasma membrane"/>
    <property type="evidence" value="ECO:0007669"/>
    <property type="project" value="TreeGrafter"/>
</dbReference>
<evidence type="ECO:0000259" key="2">
    <source>
        <dbReference type="Pfam" id="PF05170"/>
    </source>
</evidence>
<dbReference type="InterPro" id="IPR052894">
    <property type="entry name" value="AsmA-related"/>
</dbReference>
<dbReference type="GO" id="GO:0090313">
    <property type="term" value="P:regulation of protein targeting to membrane"/>
    <property type="evidence" value="ECO:0007669"/>
    <property type="project" value="TreeGrafter"/>
</dbReference>
<name>V4RPV6_9HYPH</name>
<feature type="region of interest" description="Disordered" evidence="1">
    <location>
        <begin position="241"/>
        <end position="269"/>
    </location>
</feature>
<evidence type="ECO:0000313" key="4">
    <source>
        <dbReference type="Proteomes" id="UP000017819"/>
    </source>
</evidence>
<evidence type="ECO:0000256" key="1">
    <source>
        <dbReference type="SAM" id="MobiDB-lite"/>
    </source>
</evidence>
<dbReference type="EMBL" id="AWXZ01000007">
    <property type="protein sequence ID" value="ESR27309.1"/>
    <property type="molecule type" value="Genomic_DNA"/>
</dbReference>
<feature type="domain" description="AsmA" evidence="2">
    <location>
        <begin position="876"/>
        <end position="999"/>
    </location>
</feature>
<accession>V4RPV6</accession>
<feature type="domain" description="AsmA" evidence="2">
    <location>
        <begin position="6"/>
        <end position="168"/>
    </location>
</feature>
<evidence type="ECO:0000313" key="3">
    <source>
        <dbReference type="EMBL" id="ESR27309.1"/>
    </source>
</evidence>
<dbReference type="AlphaFoldDB" id="V4RPV6"/>
<gene>
    <name evidence="3" type="ORF">N177_0288</name>
</gene>